<evidence type="ECO:0000256" key="13">
    <source>
        <dbReference type="SAM" id="MobiDB-lite"/>
    </source>
</evidence>
<feature type="domain" description="Ionotropic glutamate receptor L-glutamate and glycine-binding" evidence="16">
    <location>
        <begin position="304"/>
        <end position="402"/>
    </location>
</feature>
<evidence type="ECO:0000313" key="18">
    <source>
        <dbReference type="Proteomes" id="UP000037510"/>
    </source>
</evidence>
<keyword evidence="11" id="KW-1071">Ligand-gated ion channel</keyword>
<evidence type="ECO:0000256" key="14">
    <source>
        <dbReference type="SAM" id="Phobius"/>
    </source>
</evidence>
<evidence type="ECO:0000256" key="8">
    <source>
        <dbReference type="ARBA" id="ARBA00023136"/>
    </source>
</evidence>
<feature type="region of interest" description="Disordered" evidence="13">
    <location>
        <begin position="729"/>
        <end position="756"/>
    </location>
</feature>
<comment type="similarity">
    <text evidence="2">Belongs to the glutamate-gated ion channel (TC 1.A.10.1) family.</text>
</comment>
<keyword evidence="18" id="KW-1185">Reference proteome</keyword>
<reference evidence="17 18" key="1">
    <citation type="journal article" date="2015" name="Genome Biol. Evol.">
        <title>The genome of winter moth (Operophtera brumata) provides a genomic perspective on sexual dimorphism and phenology.</title>
        <authorList>
            <person name="Derks M.F."/>
            <person name="Smit S."/>
            <person name="Salis L."/>
            <person name="Schijlen E."/>
            <person name="Bossers A."/>
            <person name="Mateman C."/>
            <person name="Pijl A.S."/>
            <person name="de Ridder D."/>
            <person name="Groenen M.A."/>
            <person name="Visser M.E."/>
            <person name="Megens H.J."/>
        </authorList>
    </citation>
    <scope>NUCLEOTIDE SEQUENCE [LARGE SCALE GENOMIC DNA]</scope>
    <source>
        <strain evidence="17">WM2013NL</strain>
        <tissue evidence="17">Head and thorax</tissue>
    </source>
</reference>
<protein>
    <submittedName>
        <fullName evidence="17">Ionotropic receptor</fullName>
    </submittedName>
</protein>
<evidence type="ECO:0000259" key="16">
    <source>
        <dbReference type="Pfam" id="PF10613"/>
    </source>
</evidence>
<dbReference type="STRING" id="104452.A0A0L7LV99"/>
<evidence type="ECO:0000256" key="4">
    <source>
        <dbReference type="ARBA" id="ARBA00022475"/>
    </source>
</evidence>
<evidence type="ECO:0000259" key="15">
    <source>
        <dbReference type="Pfam" id="PF00060"/>
    </source>
</evidence>
<keyword evidence="8 14" id="KW-0472">Membrane</keyword>
<dbReference type="Gene3D" id="1.10.287.70">
    <property type="match status" value="1"/>
</dbReference>
<dbReference type="GO" id="GO:0005886">
    <property type="term" value="C:plasma membrane"/>
    <property type="evidence" value="ECO:0007669"/>
    <property type="project" value="UniProtKB-SubCell"/>
</dbReference>
<dbReference type="GO" id="GO:0015276">
    <property type="term" value="F:ligand-gated monoatomic ion channel activity"/>
    <property type="evidence" value="ECO:0007669"/>
    <property type="project" value="InterPro"/>
</dbReference>
<dbReference type="AlphaFoldDB" id="A0A0L7LV99"/>
<dbReference type="InterPro" id="IPR001320">
    <property type="entry name" value="Iontro_rcpt_C"/>
</dbReference>
<dbReference type="Proteomes" id="UP000037510">
    <property type="component" value="Unassembled WGS sequence"/>
</dbReference>
<dbReference type="InterPro" id="IPR019594">
    <property type="entry name" value="Glu/Gly-bd"/>
</dbReference>
<dbReference type="PANTHER" id="PTHR42643:SF24">
    <property type="entry name" value="IONOTROPIC RECEPTOR 60A"/>
    <property type="match status" value="1"/>
</dbReference>
<comment type="caution">
    <text evidence="17">The sequence shown here is derived from an EMBL/GenBank/DDBJ whole genome shotgun (WGS) entry which is preliminary data.</text>
</comment>
<keyword evidence="6 14" id="KW-1133">Transmembrane helix</keyword>
<feature type="transmembrane region" description="Helical" evidence="14">
    <location>
        <begin position="496"/>
        <end position="523"/>
    </location>
</feature>
<dbReference type="Gene3D" id="3.40.190.10">
    <property type="entry name" value="Periplasmic binding protein-like II"/>
    <property type="match status" value="1"/>
</dbReference>
<dbReference type="SUPFAM" id="SSF53850">
    <property type="entry name" value="Periplasmic binding protein-like II"/>
    <property type="match status" value="1"/>
</dbReference>
<feature type="transmembrane region" description="Helical" evidence="14">
    <location>
        <begin position="426"/>
        <end position="445"/>
    </location>
</feature>
<evidence type="ECO:0000256" key="10">
    <source>
        <dbReference type="ARBA" id="ARBA00023180"/>
    </source>
</evidence>
<evidence type="ECO:0000256" key="2">
    <source>
        <dbReference type="ARBA" id="ARBA00008685"/>
    </source>
</evidence>
<dbReference type="GO" id="GO:0050906">
    <property type="term" value="P:detection of stimulus involved in sensory perception"/>
    <property type="evidence" value="ECO:0007669"/>
    <property type="project" value="UniProtKB-ARBA"/>
</dbReference>
<dbReference type="Pfam" id="PF00060">
    <property type="entry name" value="Lig_chan"/>
    <property type="match status" value="1"/>
</dbReference>
<name>A0A0L7LV99_OPEBR</name>
<comment type="subcellular location">
    <subcellularLocation>
        <location evidence="1">Cell membrane</location>
        <topology evidence="1">Multi-pass membrane protein</topology>
    </subcellularLocation>
</comment>
<proteinExistence type="inferred from homology"/>
<dbReference type="InterPro" id="IPR052192">
    <property type="entry name" value="Insect_Ionotropic_Sensory_Rcpt"/>
</dbReference>
<keyword evidence="12" id="KW-0407">Ion channel</keyword>
<feature type="transmembrane region" description="Helical" evidence="14">
    <location>
        <begin position="699"/>
        <end position="722"/>
    </location>
</feature>
<keyword evidence="10" id="KW-0325">Glycoprotein</keyword>
<evidence type="ECO:0000313" key="17">
    <source>
        <dbReference type="EMBL" id="KOB79387.1"/>
    </source>
</evidence>
<keyword evidence="4" id="KW-1003">Cell membrane</keyword>
<sequence>VLGEEVDYYASQSFLDSGYGLGIKNKDLKLLNYKENYHIGLKDNLKWRDFDKETHVLGGKEKKNEAIPNIVNKNYENNEAKINKREVDTVFHGFPKTREELWHERFLNESGAFDQTSSLIKLLLNITVTYLKDCTPVLLYDSQVKARESYLFQNLLKDFPVSFVHGFINDQNQLQEPKLLQPVNECLHYIIFLYDVKVSAKILGKQSESKVVVVSRSSQWAVQEFLAGPVSRMFVNLLVIGQSFKDGDDSNLEVPYILYTHKLYTDGLGASQPVVINSWAHGKYSRNANLFPPKMTRGYAGHRFVVAAANQPPFVFRRVKTDLDGGNPRILWDGIEIRLLQLMAERNNFSIEIKEPQELNLGAGDAVAKEIVTGRADIGVAGMYLTVERAREMDLSISHSQDCAVFITLMSTALPRYRAILGPFHWHVWVALTFTYLFAMFPLAFSDKHTLRHLINNSGEIENMFWYVFGTFTNCFTFMGKNSWSKTDKITTRLLIGWYWIFTIIITSCYTGSIIAFVTLPIFPETVDTIDQLLDGFFRIGTLDRGGWERWFFNSSDAKTNKLMKKLELVPDVKSGIRNTTKAFFWPYAFFGSKSELEYIVQSNFSAIKKRSTLHISNECFVPFGVTMGFPNNSLYTAKLSRDVSRMLQSGLVDKIVDEVRWEMQRSTTGQLLAVATGSSIKIPSAEEKGLTLADTQGMFLLLAAGFLMAATALVSEWMGGFTRKCQFRKKKPTSATSRDELISTSSSNESKTDGSRIHFVKTPSAESRDTLEGQIINVTEENIQVHDNLEVDRWESRRSSSVDLDKEVNEIFERDRVMREIIESVEVDEEERMTTVSTGAFGSHIAVKKRREDNEN</sequence>
<evidence type="ECO:0000256" key="6">
    <source>
        <dbReference type="ARBA" id="ARBA00022989"/>
    </source>
</evidence>
<keyword evidence="3" id="KW-0813">Transport</keyword>
<evidence type="ECO:0000256" key="7">
    <source>
        <dbReference type="ARBA" id="ARBA00023065"/>
    </source>
</evidence>
<keyword evidence="9 17" id="KW-0675">Receptor</keyword>
<evidence type="ECO:0000256" key="11">
    <source>
        <dbReference type="ARBA" id="ARBA00023286"/>
    </source>
</evidence>
<feature type="non-terminal residue" evidence="17">
    <location>
        <position position="1"/>
    </location>
</feature>
<feature type="non-terminal residue" evidence="17">
    <location>
        <position position="857"/>
    </location>
</feature>
<organism evidence="17 18">
    <name type="scientific">Operophtera brumata</name>
    <name type="common">Winter moth</name>
    <name type="synonym">Phalaena brumata</name>
    <dbReference type="NCBI Taxonomy" id="104452"/>
    <lineage>
        <taxon>Eukaryota</taxon>
        <taxon>Metazoa</taxon>
        <taxon>Ecdysozoa</taxon>
        <taxon>Arthropoda</taxon>
        <taxon>Hexapoda</taxon>
        <taxon>Insecta</taxon>
        <taxon>Pterygota</taxon>
        <taxon>Neoptera</taxon>
        <taxon>Endopterygota</taxon>
        <taxon>Lepidoptera</taxon>
        <taxon>Glossata</taxon>
        <taxon>Ditrysia</taxon>
        <taxon>Geometroidea</taxon>
        <taxon>Geometridae</taxon>
        <taxon>Larentiinae</taxon>
        <taxon>Operophtera</taxon>
    </lineage>
</organism>
<dbReference type="EMBL" id="JTDY01000020">
    <property type="protein sequence ID" value="KOB79387.1"/>
    <property type="molecule type" value="Genomic_DNA"/>
</dbReference>
<keyword evidence="5 14" id="KW-0812">Transmembrane</keyword>
<evidence type="ECO:0000256" key="5">
    <source>
        <dbReference type="ARBA" id="ARBA00022692"/>
    </source>
</evidence>
<evidence type="ECO:0000256" key="9">
    <source>
        <dbReference type="ARBA" id="ARBA00023170"/>
    </source>
</evidence>
<evidence type="ECO:0000256" key="1">
    <source>
        <dbReference type="ARBA" id="ARBA00004651"/>
    </source>
</evidence>
<dbReference type="Pfam" id="PF10613">
    <property type="entry name" value="Lig_chan-Glu_bd"/>
    <property type="match status" value="1"/>
</dbReference>
<gene>
    <name evidence="17" type="ORF">OBRU01_00493</name>
</gene>
<accession>A0A0L7LV99</accession>
<keyword evidence="7" id="KW-0406">Ion transport</keyword>
<evidence type="ECO:0000256" key="3">
    <source>
        <dbReference type="ARBA" id="ARBA00022448"/>
    </source>
</evidence>
<evidence type="ECO:0000256" key="12">
    <source>
        <dbReference type="ARBA" id="ARBA00023303"/>
    </source>
</evidence>
<feature type="domain" description="Ionotropic glutamate receptor C-terminal" evidence="15">
    <location>
        <begin position="426"/>
        <end position="707"/>
    </location>
</feature>
<dbReference type="PANTHER" id="PTHR42643">
    <property type="entry name" value="IONOTROPIC RECEPTOR 20A-RELATED"/>
    <property type="match status" value="1"/>
</dbReference>